<keyword evidence="3" id="KW-1185">Reference proteome</keyword>
<dbReference type="HOGENOM" id="CLU_1709109_0_0_2"/>
<evidence type="ECO:0000313" key="2">
    <source>
        <dbReference type="EMBL" id="AAM06384.1"/>
    </source>
</evidence>
<dbReference type="Proteomes" id="UP000002487">
    <property type="component" value="Chromosome"/>
</dbReference>
<dbReference type="AlphaFoldDB" id="Q8TLM5"/>
<keyword evidence="1" id="KW-0812">Transmembrane</keyword>
<organism evidence="2 3">
    <name type="scientific">Methanosarcina acetivorans (strain ATCC 35395 / DSM 2834 / JCM 12185 / C2A)</name>
    <dbReference type="NCBI Taxonomy" id="188937"/>
    <lineage>
        <taxon>Archaea</taxon>
        <taxon>Methanobacteriati</taxon>
        <taxon>Methanobacteriota</taxon>
        <taxon>Stenosarchaea group</taxon>
        <taxon>Methanomicrobia</taxon>
        <taxon>Methanosarcinales</taxon>
        <taxon>Methanosarcinaceae</taxon>
        <taxon>Methanosarcina</taxon>
    </lineage>
</organism>
<accession>Q8TLM5</accession>
<evidence type="ECO:0000313" key="3">
    <source>
        <dbReference type="Proteomes" id="UP000002487"/>
    </source>
</evidence>
<dbReference type="EnsemblBacteria" id="AAM06384">
    <property type="protein sequence ID" value="AAM06384"/>
    <property type="gene ID" value="MA_3011"/>
</dbReference>
<proteinExistence type="predicted"/>
<dbReference type="InParanoid" id="Q8TLM5"/>
<dbReference type="EMBL" id="AE010299">
    <property type="protein sequence ID" value="AAM06384.1"/>
    <property type="molecule type" value="Genomic_DNA"/>
</dbReference>
<dbReference type="KEGG" id="mac:MA_3011"/>
<reference evidence="2 3" key="1">
    <citation type="journal article" date="2002" name="Genome Res.">
        <title>The genome of Methanosarcina acetivorans reveals extensive metabolic and physiological diversity.</title>
        <authorList>
            <person name="Galagan J.E."/>
            <person name="Nusbaum C."/>
            <person name="Roy A."/>
            <person name="Endrizzi M.G."/>
            <person name="Macdonald P."/>
            <person name="FitzHugh W."/>
            <person name="Calvo S."/>
            <person name="Engels R."/>
            <person name="Smirnov S."/>
            <person name="Atnoor D."/>
            <person name="Brown A."/>
            <person name="Allen N."/>
            <person name="Naylor J."/>
            <person name="Stange-Thomann N."/>
            <person name="DeArellano K."/>
            <person name="Johnson R."/>
            <person name="Linton L."/>
            <person name="McEwan P."/>
            <person name="McKernan K."/>
            <person name="Talamas J."/>
            <person name="Tirrell A."/>
            <person name="Ye W."/>
            <person name="Zimmer A."/>
            <person name="Barber R.D."/>
            <person name="Cann I."/>
            <person name="Graham D.E."/>
            <person name="Grahame D.A."/>
            <person name="Guss A."/>
            <person name="Hedderich R."/>
            <person name="Ingram-Smith C."/>
            <person name="Kuettner C.H."/>
            <person name="Krzycki J.A."/>
            <person name="Leigh J.A."/>
            <person name="Li W."/>
            <person name="Liu J."/>
            <person name="Mukhopadhyay B."/>
            <person name="Reeve J.N."/>
            <person name="Smith K."/>
            <person name="Springer T.A."/>
            <person name="Umayam L.A."/>
            <person name="White O."/>
            <person name="White R.H."/>
            <person name="de Macario E.C."/>
            <person name="Ferry J.G."/>
            <person name="Jarrell K.F."/>
            <person name="Jing H."/>
            <person name="Macario A.J.L."/>
            <person name="Paulsen I."/>
            <person name="Pritchett M."/>
            <person name="Sowers K.R."/>
            <person name="Swanson R.V."/>
            <person name="Zinder S.H."/>
            <person name="Lander E."/>
            <person name="Metcalf W.W."/>
            <person name="Birren B."/>
        </authorList>
    </citation>
    <scope>NUCLEOTIDE SEQUENCE [LARGE SCALE GENOMIC DNA]</scope>
    <source>
        <strain evidence="3">ATCC 35395 / DSM 2834 / JCM 12185 / C2A</strain>
    </source>
</reference>
<name>Q8TLM5_METAC</name>
<keyword evidence="1" id="KW-0472">Membrane</keyword>
<dbReference type="STRING" id="188937.MA_3011"/>
<protein>
    <submittedName>
        <fullName evidence="2">Uncharacterized protein</fullName>
    </submittedName>
</protein>
<sequence>MNLIEMAIIIFKRCPSISLKRSQIAVSSGISGVQEFISILLYLNVFFSGVFMYIFAIRSSFTLIQSGLQFFFLKINPLLQELLLLLHFFPSGKPEFPFFTEILQFFQPLCKTLISFISCRIITSCVTPCNFPVQPFSDRKNSVFFRQLPEMRT</sequence>
<keyword evidence="1" id="KW-1133">Transmembrane helix</keyword>
<gene>
    <name evidence="2" type="ordered locus">MA_3011</name>
</gene>
<feature type="transmembrane region" description="Helical" evidence="1">
    <location>
        <begin position="36"/>
        <end position="56"/>
    </location>
</feature>
<evidence type="ECO:0000256" key="1">
    <source>
        <dbReference type="SAM" id="Phobius"/>
    </source>
</evidence>